<feature type="domain" description="HTH merR-type" evidence="2">
    <location>
        <begin position="1"/>
        <end position="70"/>
    </location>
</feature>
<evidence type="ECO:0000256" key="1">
    <source>
        <dbReference type="ARBA" id="ARBA00023125"/>
    </source>
</evidence>
<name>A0A6I2FEY6_9MICO</name>
<dbReference type="Pfam" id="PF13411">
    <property type="entry name" value="MerR_1"/>
    <property type="match status" value="1"/>
</dbReference>
<dbReference type="Proteomes" id="UP000431080">
    <property type="component" value="Unassembled WGS sequence"/>
</dbReference>
<dbReference type="InterPro" id="IPR009061">
    <property type="entry name" value="DNA-bd_dom_put_sf"/>
</dbReference>
<organism evidence="3 4">
    <name type="scientific">Agromyces agglutinans</name>
    <dbReference type="NCBI Taxonomy" id="2662258"/>
    <lineage>
        <taxon>Bacteria</taxon>
        <taxon>Bacillati</taxon>
        <taxon>Actinomycetota</taxon>
        <taxon>Actinomycetes</taxon>
        <taxon>Micrococcales</taxon>
        <taxon>Microbacteriaceae</taxon>
        <taxon>Agromyces</taxon>
    </lineage>
</organism>
<proteinExistence type="predicted"/>
<dbReference type="PANTHER" id="PTHR30204">
    <property type="entry name" value="REDOX-CYCLING DRUG-SENSING TRANSCRIPTIONAL ACTIVATOR SOXR"/>
    <property type="match status" value="1"/>
</dbReference>
<keyword evidence="1" id="KW-0238">DNA-binding</keyword>
<accession>A0A6I2FEY6</accession>
<dbReference type="AlphaFoldDB" id="A0A6I2FEY6"/>
<protein>
    <submittedName>
        <fullName evidence="3">MerR family transcriptional regulator</fullName>
    </submittedName>
</protein>
<keyword evidence="4" id="KW-1185">Reference proteome</keyword>
<dbReference type="PRINTS" id="PR00040">
    <property type="entry name" value="HTHMERR"/>
</dbReference>
<evidence type="ECO:0000313" key="3">
    <source>
        <dbReference type="EMBL" id="MRG61116.1"/>
    </source>
</evidence>
<dbReference type="RefSeq" id="WP_153685553.1">
    <property type="nucleotide sequence ID" value="NZ_WJIF01000010.1"/>
</dbReference>
<evidence type="ECO:0000313" key="4">
    <source>
        <dbReference type="Proteomes" id="UP000431080"/>
    </source>
</evidence>
<evidence type="ECO:0000259" key="2">
    <source>
        <dbReference type="PROSITE" id="PS50937"/>
    </source>
</evidence>
<dbReference type="InterPro" id="IPR047057">
    <property type="entry name" value="MerR_fam"/>
</dbReference>
<reference evidence="3 4" key="1">
    <citation type="submission" date="2019-10" db="EMBL/GenBank/DDBJ databases">
        <authorList>
            <person name="Nie G."/>
            <person name="Ming H."/>
            <person name="Yi B."/>
        </authorList>
    </citation>
    <scope>NUCLEOTIDE SEQUENCE [LARGE SCALE GENOMIC DNA]</scope>
    <source>
        <strain evidence="3 4">CFH 90414</strain>
    </source>
</reference>
<dbReference type="PANTHER" id="PTHR30204:SF98">
    <property type="entry name" value="HTH-TYPE TRANSCRIPTIONAL REGULATOR ADHR"/>
    <property type="match status" value="1"/>
</dbReference>
<dbReference type="GO" id="GO:0003677">
    <property type="term" value="F:DNA binding"/>
    <property type="evidence" value="ECO:0007669"/>
    <property type="project" value="UniProtKB-KW"/>
</dbReference>
<dbReference type="PROSITE" id="PS50937">
    <property type="entry name" value="HTH_MERR_2"/>
    <property type="match status" value="1"/>
</dbReference>
<sequence>MRISALAAEAGMPVATVKFYLREGLLHAGTPTSATQAVYDASHVRRLHLVRALLGSAGLSVQQARTIVAVIEAPGDDLYHALGRAVGALPPTPAVPAAAADGGEPFPRARAALESLGQVYDPDFAAVAQLESALASAEAAGLPVDDERLEQYGRHLAALAEFDLDRLPADPASAVEYTVLGTALHEPVLLALRRLAHQDAAVRRLQARPENG</sequence>
<dbReference type="InterPro" id="IPR000551">
    <property type="entry name" value="MerR-type_HTH_dom"/>
</dbReference>
<comment type="caution">
    <text evidence="3">The sequence shown here is derived from an EMBL/GenBank/DDBJ whole genome shotgun (WGS) entry which is preliminary data.</text>
</comment>
<dbReference type="GO" id="GO:0003700">
    <property type="term" value="F:DNA-binding transcription factor activity"/>
    <property type="evidence" value="ECO:0007669"/>
    <property type="project" value="InterPro"/>
</dbReference>
<dbReference type="Gene3D" id="1.10.1660.10">
    <property type="match status" value="1"/>
</dbReference>
<dbReference type="SMART" id="SM00422">
    <property type="entry name" value="HTH_MERR"/>
    <property type="match status" value="1"/>
</dbReference>
<dbReference type="EMBL" id="WJIF01000010">
    <property type="protein sequence ID" value="MRG61116.1"/>
    <property type="molecule type" value="Genomic_DNA"/>
</dbReference>
<gene>
    <name evidence="3" type="ORF">GE115_14765</name>
</gene>
<dbReference type="SUPFAM" id="SSF46955">
    <property type="entry name" value="Putative DNA-binding domain"/>
    <property type="match status" value="1"/>
</dbReference>